<keyword evidence="1" id="KW-1133">Transmembrane helix</keyword>
<evidence type="ECO:0000313" key="2">
    <source>
        <dbReference type="EMBL" id="KAK7462685.1"/>
    </source>
</evidence>
<dbReference type="Pfam" id="PF06127">
    <property type="entry name" value="Mpo1-like"/>
    <property type="match status" value="1"/>
</dbReference>
<evidence type="ECO:0008006" key="4">
    <source>
        <dbReference type="Google" id="ProtNLM"/>
    </source>
</evidence>
<feature type="transmembrane region" description="Helical" evidence="1">
    <location>
        <begin position="152"/>
        <end position="172"/>
    </location>
</feature>
<dbReference type="Proteomes" id="UP001498398">
    <property type="component" value="Unassembled WGS sequence"/>
</dbReference>
<evidence type="ECO:0000256" key="1">
    <source>
        <dbReference type="SAM" id="Phobius"/>
    </source>
</evidence>
<evidence type="ECO:0000313" key="3">
    <source>
        <dbReference type="Proteomes" id="UP001498398"/>
    </source>
</evidence>
<dbReference type="PANTHER" id="PTHR28026:SF9">
    <property type="entry name" value="2-HYDROXY-PALMITIC ACID DIOXYGENASE MPO1"/>
    <property type="match status" value="1"/>
</dbReference>
<name>A0ABR1JKJ8_9AGAR</name>
<accession>A0ABR1JKJ8</accession>
<protein>
    <recommendedName>
        <fullName evidence="4">DUF962 domain-containing protein</fullName>
    </recommendedName>
</protein>
<keyword evidence="3" id="KW-1185">Reference proteome</keyword>
<proteinExistence type="predicted"/>
<sequence>MVSIFNVEKQLAFYGAYHSHPINLTIHIICVPLILWSAQVFLTQIPFSTFFGPLSDSTRNSVIIFNEYLIYKVTPATIVSVLYFLYYLILEPIAAILYLPQLTFSLLTATAFAETQANLSKAVFLHVFCWCMQFLGHGLAEKRAPALFDNLVGALVLAPLFVHLEILFKLGYRPDLRKMLRNDIAKDVVEYRKTVKKL</sequence>
<feature type="transmembrane region" description="Helical" evidence="1">
    <location>
        <begin position="68"/>
        <end position="89"/>
    </location>
</feature>
<keyword evidence="1" id="KW-0812">Transmembrane</keyword>
<dbReference type="PANTHER" id="PTHR28026">
    <property type="entry name" value="DUF962 DOMAIN PROTEIN (AFU_ORTHOLOGUE AFUA_8G05310)"/>
    <property type="match status" value="1"/>
</dbReference>
<reference evidence="2 3" key="1">
    <citation type="submission" date="2024-01" db="EMBL/GenBank/DDBJ databases">
        <title>A draft genome for the cacao thread blight pathogen Marasmiellus scandens.</title>
        <authorList>
            <person name="Baruah I.K."/>
            <person name="Leung J."/>
            <person name="Bukari Y."/>
            <person name="Amoako-Attah I."/>
            <person name="Meinhardt L.W."/>
            <person name="Bailey B.A."/>
            <person name="Cohen S.P."/>
        </authorList>
    </citation>
    <scope>NUCLEOTIDE SEQUENCE [LARGE SCALE GENOMIC DNA]</scope>
    <source>
        <strain evidence="2 3">GH-19</strain>
    </source>
</reference>
<dbReference type="InterPro" id="IPR009305">
    <property type="entry name" value="Mpo1-like"/>
</dbReference>
<feature type="transmembrane region" description="Helical" evidence="1">
    <location>
        <begin position="122"/>
        <end position="140"/>
    </location>
</feature>
<gene>
    <name evidence="2" type="ORF">VKT23_007273</name>
</gene>
<comment type="caution">
    <text evidence="2">The sequence shown here is derived from an EMBL/GenBank/DDBJ whole genome shotgun (WGS) entry which is preliminary data.</text>
</comment>
<organism evidence="2 3">
    <name type="scientific">Marasmiellus scandens</name>
    <dbReference type="NCBI Taxonomy" id="2682957"/>
    <lineage>
        <taxon>Eukaryota</taxon>
        <taxon>Fungi</taxon>
        <taxon>Dikarya</taxon>
        <taxon>Basidiomycota</taxon>
        <taxon>Agaricomycotina</taxon>
        <taxon>Agaricomycetes</taxon>
        <taxon>Agaricomycetidae</taxon>
        <taxon>Agaricales</taxon>
        <taxon>Marasmiineae</taxon>
        <taxon>Omphalotaceae</taxon>
        <taxon>Marasmiellus</taxon>
    </lineage>
</organism>
<feature type="transmembrane region" description="Helical" evidence="1">
    <location>
        <begin position="24"/>
        <end position="47"/>
    </location>
</feature>
<dbReference type="EMBL" id="JBANRG010000010">
    <property type="protein sequence ID" value="KAK7462685.1"/>
    <property type="molecule type" value="Genomic_DNA"/>
</dbReference>
<keyword evidence="1" id="KW-0472">Membrane</keyword>